<protein>
    <submittedName>
        <fullName evidence="2">Uncharacterized protein</fullName>
    </submittedName>
</protein>
<name>A0A2G9Z9W0_9BACT</name>
<sequence length="132" mass="15350">MSNLLKLSYWFNPSPGQWLEGNLKIVYAVFALLIVVGLIAWLFIGQNKDNKLMAKFWQRVKNAGFTVGIIGLALIFCRQQRIYFLSMPFLILLNAAGGIVWTYFIVRYIFKTVPKKKKELAEKKEKEKYLPK</sequence>
<feature type="transmembrane region" description="Helical" evidence="1">
    <location>
        <begin position="25"/>
        <end position="44"/>
    </location>
</feature>
<gene>
    <name evidence="2" type="ORF">COX28_00725</name>
</gene>
<keyword evidence="1" id="KW-0472">Membrane</keyword>
<feature type="transmembrane region" description="Helical" evidence="1">
    <location>
        <begin position="82"/>
        <end position="110"/>
    </location>
</feature>
<feature type="transmembrane region" description="Helical" evidence="1">
    <location>
        <begin position="56"/>
        <end position="76"/>
    </location>
</feature>
<reference evidence="2 3" key="1">
    <citation type="submission" date="2017-09" db="EMBL/GenBank/DDBJ databases">
        <title>Depth-based differentiation of microbial function through sediment-hosted aquifers and enrichment of novel symbionts in the deep terrestrial subsurface.</title>
        <authorList>
            <person name="Probst A.J."/>
            <person name="Ladd B."/>
            <person name="Jarett J.K."/>
            <person name="Geller-Mcgrath D.E."/>
            <person name="Sieber C.M."/>
            <person name="Emerson J.B."/>
            <person name="Anantharaman K."/>
            <person name="Thomas B.C."/>
            <person name="Malmstrom R."/>
            <person name="Stieglmeier M."/>
            <person name="Klingl A."/>
            <person name="Woyke T."/>
            <person name="Ryan C.M."/>
            <person name="Banfield J.F."/>
        </authorList>
    </citation>
    <scope>NUCLEOTIDE SEQUENCE [LARGE SCALE GENOMIC DNA]</scope>
    <source>
        <strain evidence="2">CG23_combo_of_CG06-09_8_20_14_all_39_39</strain>
    </source>
</reference>
<evidence type="ECO:0000313" key="3">
    <source>
        <dbReference type="Proteomes" id="UP000231235"/>
    </source>
</evidence>
<dbReference type="AlphaFoldDB" id="A0A2G9Z9W0"/>
<dbReference type="EMBL" id="PCRX01000012">
    <property type="protein sequence ID" value="PIP29138.1"/>
    <property type="molecule type" value="Genomic_DNA"/>
</dbReference>
<proteinExistence type="predicted"/>
<keyword evidence="1" id="KW-1133">Transmembrane helix</keyword>
<evidence type="ECO:0000256" key="1">
    <source>
        <dbReference type="SAM" id="Phobius"/>
    </source>
</evidence>
<dbReference type="Proteomes" id="UP000231235">
    <property type="component" value="Unassembled WGS sequence"/>
</dbReference>
<accession>A0A2G9Z9W0</accession>
<evidence type="ECO:0000313" key="2">
    <source>
        <dbReference type="EMBL" id="PIP29138.1"/>
    </source>
</evidence>
<comment type="caution">
    <text evidence="2">The sequence shown here is derived from an EMBL/GenBank/DDBJ whole genome shotgun (WGS) entry which is preliminary data.</text>
</comment>
<keyword evidence="1" id="KW-0812">Transmembrane</keyword>
<organism evidence="2 3">
    <name type="scientific">Candidatus Kuenenbacteria bacterium CG23_combo_of_CG06-09_8_20_14_all_39_39</name>
    <dbReference type="NCBI Taxonomy" id="1974623"/>
    <lineage>
        <taxon>Bacteria</taxon>
        <taxon>Candidatus Kueneniibacteriota</taxon>
    </lineage>
</organism>